<keyword evidence="6 13" id="KW-1133">Transmembrane helix</keyword>
<keyword evidence="15" id="KW-1185">Reference proteome</keyword>
<evidence type="ECO:0000256" key="4">
    <source>
        <dbReference type="ARBA" id="ARBA00022461"/>
    </source>
</evidence>
<evidence type="ECO:0000256" key="9">
    <source>
        <dbReference type="ARBA" id="ARBA00023136"/>
    </source>
</evidence>
<organism evidence="14 15">
    <name type="scientific">Artemia franciscana</name>
    <name type="common">Brine shrimp</name>
    <name type="synonym">Artemia sanfranciscana</name>
    <dbReference type="NCBI Taxonomy" id="6661"/>
    <lineage>
        <taxon>Eukaryota</taxon>
        <taxon>Metazoa</taxon>
        <taxon>Ecdysozoa</taxon>
        <taxon>Arthropoda</taxon>
        <taxon>Crustacea</taxon>
        <taxon>Branchiopoda</taxon>
        <taxon>Anostraca</taxon>
        <taxon>Artemiidae</taxon>
        <taxon>Artemia</taxon>
    </lineage>
</organism>
<reference evidence="14" key="1">
    <citation type="submission" date="2023-07" db="EMBL/GenBank/DDBJ databases">
        <title>Chromosome-level genome assembly of Artemia franciscana.</title>
        <authorList>
            <person name="Jo E."/>
        </authorList>
    </citation>
    <scope>NUCLEOTIDE SEQUENCE</scope>
    <source>
        <tissue evidence="14">Whole body</tissue>
    </source>
</reference>
<comment type="similarity">
    <text evidence="2 12">Belongs to the amiloride-sensitive sodium channel (TC 1.A.6) family.</text>
</comment>
<keyword evidence="9 13" id="KW-0472">Membrane</keyword>
<keyword evidence="3 12" id="KW-0813">Transport</keyword>
<dbReference type="Proteomes" id="UP001187531">
    <property type="component" value="Unassembled WGS sequence"/>
</dbReference>
<evidence type="ECO:0000256" key="2">
    <source>
        <dbReference type="ARBA" id="ARBA00007193"/>
    </source>
</evidence>
<evidence type="ECO:0000256" key="11">
    <source>
        <dbReference type="ARBA" id="ARBA00023303"/>
    </source>
</evidence>
<dbReference type="InterPro" id="IPR001873">
    <property type="entry name" value="ENaC"/>
</dbReference>
<proteinExistence type="inferred from homology"/>
<keyword evidence="5 12" id="KW-0812">Transmembrane</keyword>
<gene>
    <name evidence="14" type="ORF">QYM36_000463</name>
</gene>
<evidence type="ECO:0000256" key="13">
    <source>
        <dbReference type="SAM" id="Phobius"/>
    </source>
</evidence>
<comment type="caution">
    <text evidence="14">The sequence shown here is derived from an EMBL/GenBank/DDBJ whole genome shotgun (WGS) entry which is preliminary data.</text>
</comment>
<dbReference type="PANTHER" id="PTHR11690:SF288">
    <property type="entry name" value="AMILORIDE-SENSITIVE NA+ CHANNEL-RELATED"/>
    <property type="match status" value="1"/>
</dbReference>
<evidence type="ECO:0000256" key="10">
    <source>
        <dbReference type="ARBA" id="ARBA00023201"/>
    </source>
</evidence>
<protein>
    <submittedName>
        <fullName evidence="14">Uncharacterized protein</fullName>
    </submittedName>
</protein>
<dbReference type="EMBL" id="JAVRJZ010000002">
    <property type="protein sequence ID" value="KAK2725994.1"/>
    <property type="molecule type" value="Genomic_DNA"/>
</dbReference>
<feature type="non-terminal residue" evidence="14">
    <location>
        <position position="272"/>
    </location>
</feature>
<keyword evidence="11 12" id="KW-0407">Ion channel</keyword>
<keyword evidence="10 12" id="KW-0739">Sodium transport</keyword>
<sequence length="272" mass="30957">IESSSSILATKLKLSDRPHGRSSGLVIYFDFNFEDYQLQFDYFDGVKILVHQNDEIPKSSSPWVIAPPKAITSISISALRTVASSNVDGLLPSKRFCGFDHEYGFSYGKSNPGTICEVNQLAKKMLKRCGCRPFYMLITSIKMLPCNFSEYTCLAEVIEEESRIQSDCLPLCNRTKYSVIIRNTKLVSEGIDVPRMVYVSGRSKYKNLTYNRSNLSILRICFGRPEFDKHIRQIRYSWVDFTSSVGGLLSLSCGFSIISVFECLYLFIKKRQ</sequence>
<dbReference type="PRINTS" id="PR01078">
    <property type="entry name" value="AMINACHANNEL"/>
</dbReference>
<evidence type="ECO:0000256" key="8">
    <source>
        <dbReference type="ARBA" id="ARBA00023065"/>
    </source>
</evidence>
<keyword evidence="4 12" id="KW-0894">Sodium channel</keyword>
<evidence type="ECO:0000256" key="6">
    <source>
        <dbReference type="ARBA" id="ARBA00022989"/>
    </source>
</evidence>
<keyword evidence="8 12" id="KW-0406">Ion transport</keyword>
<evidence type="ECO:0000256" key="1">
    <source>
        <dbReference type="ARBA" id="ARBA00004141"/>
    </source>
</evidence>
<dbReference type="Pfam" id="PF00858">
    <property type="entry name" value="ASC"/>
    <property type="match status" value="1"/>
</dbReference>
<evidence type="ECO:0000313" key="14">
    <source>
        <dbReference type="EMBL" id="KAK2725994.1"/>
    </source>
</evidence>
<dbReference type="Gene3D" id="1.10.287.770">
    <property type="entry name" value="YojJ-like"/>
    <property type="match status" value="1"/>
</dbReference>
<evidence type="ECO:0000256" key="12">
    <source>
        <dbReference type="RuleBase" id="RU000679"/>
    </source>
</evidence>
<dbReference type="AlphaFoldDB" id="A0AA88IEX2"/>
<name>A0AA88IEX2_ARTSF</name>
<feature type="transmembrane region" description="Helical" evidence="13">
    <location>
        <begin position="245"/>
        <end position="268"/>
    </location>
</feature>
<dbReference type="GO" id="GO:0005886">
    <property type="term" value="C:plasma membrane"/>
    <property type="evidence" value="ECO:0007669"/>
    <property type="project" value="TreeGrafter"/>
</dbReference>
<evidence type="ECO:0000256" key="3">
    <source>
        <dbReference type="ARBA" id="ARBA00022448"/>
    </source>
</evidence>
<accession>A0AA88IEX2</accession>
<evidence type="ECO:0000256" key="5">
    <source>
        <dbReference type="ARBA" id="ARBA00022692"/>
    </source>
</evidence>
<dbReference type="GO" id="GO:0015280">
    <property type="term" value="F:ligand-gated sodium channel activity"/>
    <property type="evidence" value="ECO:0007669"/>
    <property type="project" value="TreeGrafter"/>
</dbReference>
<keyword evidence="7" id="KW-0915">Sodium</keyword>
<comment type="subcellular location">
    <subcellularLocation>
        <location evidence="1">Membrane</location>
        <topology evidence="1">Multi-pass membrane protein</topology>
    </subcellularLocation>
</comment>
<dbReference type="PANTHER" id="PTHR11690">
    <property type="entry name" value="AMILORIDE-SENSITIVE SODIUM CHANNEL-RELATED"/>
    <property type="match status" value="1"/>
</dbReference>
<evidence type="ECO:0000256" key="7">
    <source>
        <dbReference type="ARBA" id="ARBA00023053"/>
    </source>
</evidence>
<evidence type="ECO:0000313" key="15">
    <source>
        <dbReference type="Proteomes" id="UP001187531"/>
    </source>
</evidence>